<keyword evidence="3" id="KW-0732">Signal</keyword>
<keyword evidence="2" id="KW-0812">Transmembrane</keyword>
<keyword evidence="2" id="KW-0472">Membrane</keyword>
<feature type="signal peptide" evidence="3">
    <location>
        <begin position="1"/>
        <end position="24"/>
    </location>
</feature>
<dbReference type="Proteomes" id="UP000824089">
    <property type="component" value="Unassembled WGS sequence"/>
</dbReference>
<keyword evidence="2" id="KW-1133">Transmembrane helix</keyword>
<accession>A0A9D1I888</accession>
<reference evidence="4" key="1">
    <citation type="submission" date="2020-10" db="EMBL/GenBank/DDBJ databases">
        <authorList>
            <person name="Gilroy R."/>
        </authorList>
    </citation>
    <scope>NUCLEOTIDE SEQUENCE</scope>
    <source>
        <strain evidence="4">CHK195-4489</strain>
    </source>
</reference>
<evidence type="ECO:0000256" key="2">
    <source>
        <dbReference type="SAM" id="Phobius"/>
    </source>
</evidence>
<sequence>MKKALSMLIACFIVVTLSSLTVLADTVLYENTFDSADLLDSDWSYGHLGAQSANKIKDGKLFIGSDSGNWVSDLVDANYNSVFTNAVYEFDYSASKNDCYSGFGLRLPTDVKPDLFGGGRAGVAENDIGYGISVDMFSAPNADKIVIAFNDGAMQDSPYVALDIPDGFDVTQTNRIKVKDSGSRIEISLNGALFAALNLSGLSDGYYTAVEILKADGSAAAAYDDVAVLEEGAIGFYQRNNNSYVDNLTISSIPEGGEDPGTDVPGTPSQGTPTPGAPQEQPGTGDLGAGIIILAVLVLGSVWVILRKRSAV</sequence>
<comment type="caution">
    <text evidence="4">The sequence shown here is derived from an EMBL/GenBank/DDBJ whole genome shotgun (WGS) entry which is preliminary data.</text>
</comment>
<gene>
    <name evidence="4" type="ORF">IAD50_04145</name>
</gene>
<evidence type="ECO:0000313" key="4">
    <source>
        <dbReference type="EMBL" id="HIU29472.1"/>
    </source>
</evidence>
<feature type="transmembrane region" description="Helical" evidence="2">
    <location>
        <begin position="287"/>
        <end position="306"/>
    </location>
</feature>
<protein>
    <submittedName>
        <fullName evidence="4">Uncharacterized protein</fullName>
    </submittedName>
</protein>
<dbReference type="AlphaFoldDB" id="A0A9D1I888"/>
<feature type="region of interest" description="Disordered" evidence="1">
    <location>
        <begin position="251"/>
        <end position="283"/>
    </location>
</feature>
<evidence type="ECO:0000256" key="1">
    <source>
        <dbReference type="SAM" id="MobiDB-lite"/>
    </source>
</evidence>
<dbReference type="Gene3D" id="2.60.120.560">
    <property type="entry name" value="Exo-inulinase, domain 1"/>
    <property type="match status" value="1"/>
</dbReference>
<organism evidence="4 5">
    <name type="scientific">Candidatus Egerieisoma faecipullorum</name>
    <dbReference type="NCBI Taxonomy" id="2840963"/>
    <lineage>
        <taxon>Bacteria</taxon>
        <taxon>Bacillati</taxon>
        <taxon>Bacillota</taxon>
        <taxon>Clostridia</taxon>
        <taxon>Eubacteriales</taxon>
        <taxon>Clostridiaceae</taxon>
        <taxon>Clostridiaceae incertae sedis</taxon>
        <taxon>Candidatus Egerieisoma</taxon>
    </lineage>
</organism>
<feature type="compositionally biased region" description="Low complexity" evidence="1">
    <location>
        <begin position="265"/>
        <end position="278"/>
    </location>
</feature>
<feature type="chain" id="PRO_5039373513" evidence="3">
    <location>
        <begin position="25"/>
        <end position="312"/>
    </location>
</feature>
<name>A0A9D1I888_9CLOT</name>
<evidence type="ECO:0000313" key="5">
    <source>
        <dbReference type="Proteomes" id="UP000824089"/>
    </source>
</evidence>
<dbReference type="EMBL" id="DVMM01000084">
    <property type="protein sequence ID" value="HIU29472.1"/>
    <property type="molecule type" value="Genomic_DNA"/>
</dbReference>
<proteinExistence type="predicted"/>
<reference evidence="4" key="2">
    <citation type="journal article" date="2021" name="PeerJ">
        <title>Extensive microbial diversity within the chicken gut microbiome revealed by metagenomics and culture.</title>
        <authorList>
            <person name="Gilroy R."/>
            <person name="Ravi A."/>
            <person name="Getino M."/>
            <person name="Pursley I."/>
            <person name="Horton D.L."/>
            <person name="Alikhan N.F."/>
            <person name="Baker D."/>
            <person name="Gharbi K."/>
            <person name="Hall N."/>
            <person name="Watson M."/>
            <person name="Adriaenssens E.M."/>
            <person name="Foster-Nyarko E."/>
            <person name="Jarju S."/>
            <person name="Secka A."/>
            <person name="Antonio M."/>
            <person name="Oren A."/>
            <person name="Chaudhuri R.R."/>
            <person name="La Ragione R."/>
            <person name="Hildebrand F."/>
            <person name="Pallen M.J."/>
        </authorList>
    </citation>
    <scope>NUCLEOTIDE SEQUENCE</scope>
    <source>
        <strain evidence="4">CHK195-4489</strain>
    </source>
</reference>
<evidence type="ECO:0000256" key="3">
    <source>
        <dbReference type="SAM" id="SignalP"/>
    </source>
</evidence>